<dbReference type="SUPFAM" id="SSF51735">
    <property type="entry name" value="NAD(P)-binding Rossmann-fold domains"/>
    <property type="match status" value="1"/>
</dbReference>
<dbReference type="InterPro" id="IPR002347">
    <property type="entry name" value="SDR_fam"/>
</dbReference>
<sequence>MAKNERPVVLVTGSAGALGSEMCKQFLDEGYDVVVSDLREEAALEVAKNLDPSGEHVLTVAMDVGSTPSVDSGIESIIKRFGRLDVLVNNAGNFRQGLTSSYTDEDWRFITNVHLDGAFRCCRAAYPHLVKSPFPSIISIASIAGRIGLPGRLSYSVSKAGLEALTRTLAVEWAPENIRVVAVAPGFTKTANRIFVDGKEVTHEAFAQAVPMKRMGRPEEQAAVVVFLASRKASYINGQTIVVDGGATIDLRV</sequence>
<reference evidence="2" key="1">
    <citation type="submission" date="2020-05" db="EMBL/GenBank/DDBJ databases">
        <authorList>
            <person name="Chiriac C."/>
            <person name="Salcher M."/>
            <person name="Ghai R."/>
            <person name="Kavagutti S V."/>
        </authorList>
    </citation>
    <scope>NUCLEOTIDE SEQUENCE</scope>
</reference>
<evidence type="ECO:0000313" key="2">
    <source>
        <dbReference type="EMBL" id="CAB4545893.1"/>
    </source>
</evidence>
<dbReference type="Pfam" id="PF13561">
    <property type="entry name" value="adh_short_C2"/>
    <property type="match status" value="1"/>
</dbReference>
<dbReference type="PANTHER" id="PTHR42760:SF123">
    <property type="entry name" value="OXIDOREDUCTASE"/>
    <property type="match status" value="1"/>
</dbReference>
<dbReference type="Gene3D" id="3.40.50.720">
    <property type="entry name" value="NAD(P)-binding Rossmann-like Domain"/>
    <property type="match status" value="1"/>
</dbReference>
<dbReference type="PRINTS" id="PR00080">
    <property type="entry name" value="SDRFAMILY"/>
</dbReference>
<proteinExistence type="inferred from homology"/>
<dbReference type="InterPro" id="IPR020904">
    <property type="entry name" value="Sc_DH/Rdtase_CS"/>
</dbReference>
<dbReference type="FunFam" id="3.40.50.720:FF:000084">
    <property type="entry name" value="Short-chain dehydrogenase reductase"/>
    <property type="match status" value="1"/>
</dbReference>
<dbReference type="PRINTS" id="PR00081">
    <property type="entry name" value="GDHRDH"/>
</dbReference>
<comment type="similarity">
    <text evidence="1">Belongs to the short-chain dehydrogenases/reductases (SDR) family.</text>
</comment>
<dbReference type="GO" id="GO:0016616">
    <property type="term" value="F:oxidoreductase activity, acting on the CH-OH group of donors, NAD or NADP as acceptor"/>
    <property type="evidence" value="ECO:0007669"/>
    <property type="project" value="TreeGrafter"/>
</dbReference>
<name>A0A6J6C5S8_9ZZZZ</name>
<protein>
    <submittedName>
        <fullName evidence="2">Unannotated protein</fullName>
    </submittedName>
</protein>
<dbReference type="PROSITE" id="PS00061">
    <property type="entry name" value="ADH_SHORT"/>
    <property type="match status" value="1"/>
</dbReference>
<gene>
    <name evidence="2" type="ORF">UFOPK1506_00104</name>
</gene>
<dbReference type="GO" id="GO:0030497">
    <property type="term" value="P:fatty acid elongation"/>
    <property type="evidence" value="ECO:0007669"/>
    <property type="project" value="TreeGrafter"/>
</dbReference>
<evidence type="ECO:0000256" key="1">
    <source>
        <dbReference type="ARBA" id="ARBA00006484"/>
    </source>
</evidence>
<organism evidence="2">
    <name type="scientific">freshwater metagenome</name>
    <dbReference type="NCBI Taxonomy" id="449393"/>
    <lineage>
        <taxon>unclassified sequences</taxon>
        <taxon>metagenomes</taxon>
        <taxon>ecological metagenomes</taxon>
    </lineage>
</organism>
<dbReference type="AlphaFoldDB" id="A0A6J6C5S8"/>
<dbReference type="PANTHER" id="PTHR42760">
    <property type="entry name" value="SHORT-CHAIN DEHYDROGENASES/REDUCTASES FAMILY MEMBER"/>
    <property type="match status" value="1"/>
</dbReference>
<dbReference type="InterPro" id="IPR036291">
    <property type="entry name" value="NAD(P)-bd_dom_sf"/>
</dbReference>
<accession>A0A6J6C5S8</accession>
<dbReference type="EMBL" id="CAEZSV010000009">
    <property type="protein sequence ID" value="CAB4545893.1"/>
    <property type="molecule type" value="Genomic_DNA"/>
</dbReference>